<organism evidence="2 3">
    <name type="scientific">Streptacidiphilus cavernicola</name>
    <dbReference type="NCBI Taxonomy" id="3342716"/>
    <lineage>
        <taxon>Bacteria</taxon>
        <taxon>Bacillati</taxon>
        <taxon>Actinomycetota</taxon>
        <taxon>Actinomycetes</taxon>
        <taxon>Kitasatosporales</taxon>
        <taxon>Streptomycetaceae</taxon>
        <taxon>Streptacidiphilus</taxon>
    </lineage>
</organism>
<accession>A0ABV6W0L8</accession>
<dbReference type="EMBL" id="JBHFAB010000019">
    <property type="protein sequence ID" value="MFC1419538.1"/>
    <property type="molecule type" value="Genomic_DNA"/>
</dbReference>
<evidence type="ECO:0000256" key="1">
    <source>
        <dbReference type="SAM" id="Phobius"/>
    </source>
</evidence>
<feature type="transmembrane region" description="Helical" evidence="1">
    <location>
        <begin position="33"/>
        <end position="56"/>
    </location>
</feature>
<evidence type="ECO:0000313" key="2">
    <source>
        <dbReference type="EMBL" id="MFC1419538.1"/>
    </source>
</evidence>
<keyword evidence="1" id="KW-0812">Transmembrane</keyword>
<keyword evidence="1" id="KW-1133">Transmembrane helix</keyword>
<dbReference type="RefSeq" id="WP_380539003.1">
    <property type="nucleotide sequence ID" value="NZ_JBHFAB010000019.1"/>
</dbReference>
<evidence type="ECO:0000313" key="3">
    <source>
        <dbReference type="Proteomes" id="UP001592531"/>
    </source>
</evidence>
<keyword evidence="1" id="KW-0472">Membrane</keyword>
<reference evidence="2 3" key="1">
    <citation type="submission" date="2024-09" db="EMBL/GenBank/DDBJ databases">
        <authorList>
            <person name="Lee S.D."/>
        </authorList>
    </citation>
    <scope>NUCLEOTIDE SEQUENCE [LARGE SCALE GENOMIC DNA]</scope>
    <source>
        <strain evidence="2 3">N8-3</strain>
    </source>
</reference>
<gene>
    <name evidence="2" type="ORF">ACEZDE_23310</name>
</gene>
<sequence length="245" mass="26457">MTQNKPSNAERRRIAQQRIAEQRKADARRQRNVMIAWIVAGVVVIGGAGTAAAFAISSQNSSNQKAAAAKQASDPSIDKSTSILASTAHQATGGTVDGVVKADQMEALAYHIHSHLQIYVNGTQKNLPYGIGIRPPYSLTNDANGSPFVGGGSAFYYLHTHDETGVIHVESPTKRQYTLGNFFDVWGQPLSTTQVGPAKGAVTVYVDGKKFTGDPRTIELTEFKKIQLDVGTDTPYKDFTWPSGY</sequence>
<dbReference type="Proteomes" id="UP001592531">
    <property type="component" value="Unassembled WGS sequence"/>
</dbReference>
<name>A0ABV6W0L8_9ACTN</name>
<proteinExistence type="predicted"/>
<comment type="caution">
    <text evidence="2">The sequence shown here is derived from an EMBL/GenBank/DDBJ whole genome shotgun (WGS) entry which is preliminary data.</text>
</comment>
<protein>
    <submittedName>
        <fullName evidence="2">Uncharacterized protein</fullName>
    </submittedName>
</protein>
<keyword evidence="3" id="KW-1185">Reference proteome</keyword>